<keyword evidence="3" id="KW-0378">Hydrolase</keyword>
<dbReference type="Gene3D" id="3.40.50.1820">
    <property type="entry name" value="alpha/beta hydrolase"/>
    <property type="match status" value="1"/>
</dbReference>
<name>A0A8J7Z7H4_9CYAN</name>
<feature type="domain" description="Thioesterase" evidence="2">
    <location>
        <begin position="22"/>
        <end position="246"/>
    </location>
</feature>
<evidence type="ECO:0000259" key="2">
    <source>
        <dbReference type="Pfam" id="PF00975"/>
    </source>
</evidence>
<dbReference type="GO" id="GO:0016787">
    <property type="term" value="F:hydrolase activity"/>
    <property type="evidence" value="ECO:0007669"/>
    <property type="project" value="UniProtKB-KW"/>
</dbReference>
<protein>
    <submittedName>
        <fullName evidence="3">Alpha/beta fold hydrolase</fullName>
    </submittedName>
</protein>
<organism evidence="3 4">
    <name type="scientific">Myxacorys almedinensis A</name>
    <dbReference type="NCBI Taxonomy" id="2690445"/>
    <lineage>
        <taxon>Bacteria</taxon>
        <taxon>Bacillati</taxon>
        <taxon>Cyanobacteriota</taxon>
        <taxon>Cyanophyceae</taxon>
        <taxon>Leptolyngbyales</taxon>
        <taxon>Leptolyngbyaceae</taxon>
        <taxon>Myxacorys</taxon>
        <taxon>Myxacorys almedinensis</taxon>
    </lineage>
</organism>
<sequence length="271" mass="30364">MVISASNPWIKVFNPHPNPSFRLFCFPYAGGSAAVFRQWADSLLPSIEVCAIQFPGRSDRLNEPPFTDIAPLVQTLSQVLDPYLNIPFAFFGHSLGALISFELARYLRAQSAHSPVHLFVSSRRAPQIPDRNPGLYALPEHNFLAELRNLNGTPKPVLENAELMRLLSPTIRADFQLCGTYSYVNQPPLSCPISVFGGTEDTEEPPDLLDRWRLHTSSSFSIWMLPGDHFFLHTQQQPLLEKINNIISATIAAPESELPLLKFDCPRTIVN</sequence>
<evidence type="ECO:0000313" key="3">
    <source>
        <dbReference type="EMBL" id="NDJ19433.1"/>
    </source>
</evidence>
<evidence type="ECO:0000313" key="4">
    <source>
        <dbReference type="Proteomes" id="UP000646053"/>
    </source>
</evidence>
<dbReference type="InterPro" id="IPR029058">
    <property type="entry name" value="AB_hydrolase_fold"/>
</dbReference>
<dbReference type="PANTHER" id="PTHR11487:SF0">
    <property type="entry name" value="S-ACYL FATTY ACID SYNTHASE THIOESTERASE, MEDIUM CHAIN"/>
    <property type="match status" value="1"/>
</dbReference>
<dbReference type="RefSeq" id="WP_162424960.1">
    <property type="nucleotide sequence ID" value="NZ_WVIE01000030.1"/>
</dbReference>
<dbReference type="SUPFAM" id="SSF53474">
    <property type="entry name" value="alpha/beta-Hydrolases"/>
    <property type="match status" value="1"/>
</dbReference>
<comment type="caution">
    <text evidence="3">The sequence shown here is derived from an EMBL/GenBank/DDBJ whole genome shotgun (WGS) entry which is preliminary data.</text>
</comment>
<dbReference type="InterPro" id="IPR001031">
    <property type="entry name" value="Thioesterase"/>
</dbReference>
<comment type="similarity">
    <text evidence="1">Belongs to the thioesterase family.</text>
</comment>
<accession>A0A8J7Z7H4</accession>
<reference evidence="3" key="1">
    <citation type="submission" date="2019-12" db="EMBL/GenBank/DDBJ databases">
        <title>High-Quality draft genome sequences of three cyanobacteria isolated from the limestone walls of the Old Cathedral of Coimbra.</title>
        <authorList>
            <person name="Tiago I."/>
            <person name="Soares F."/>
            <person name="Portugal A."/>
        </authorList>
    </citation>
    <scope>NUCLEOTIDE SEQUENCE</scope>
    <source>
        <strain evidence="3">A</strain>
    </source>
</reference>
<keyword evidence="4" id="KW-1185">Reference proteome</keyword>
<proteinExistence type="inferred from homology"/>
<dbReference type="Proteomes" id="UP000646053">
    <property type="component" value="Unassembled WGS sequence"/>
</dbReference>
<evidence type="ECO:0000256" key="1">
    <source>
        <dbReference type="ARBA" id="ARBA00007169"/>
    </source>
</evidence>
<gene>
    <name evidence="3" type="ORF">GS601_19440</name>
</gene>
<dbReference type="AlphaFoldDB" id="A0A8J7Z7H4"/>
<dbReference type="PANTHER" id="PTHR11487">
    <property type="entry name" value="THIOESTERASE"/>
    <property type="match status" value="1"/>
</dbReference>
<dbReference type="InterPro" id="IPR012223">
    <property type="entry name" value="TEII"/>
</dbReference>
<dbReference type="Pfam" id="PF00975">
    <property type="entry name" value="Thioesterase"/>
    <property type="match status" value="1"/>
</dbReference>
<dbReference type="EMBL" id="WVIE01000030">
    <property type="protein sequence ID" value="NDJ19433.1"/>
    <property type="molecule type" value="Genomic_DNA"/>
</dbReference>
<dbReference type="GO" id="GO:0008610">
    <property type="term" value="P:lipid biosynthetic process"/>
    <property type="evidence" value="ECO:0007669"/>
    <property type="project" value="TreeGrafter"/>
</dbReference>